<comment type="caution">
    <text evidence="2">The sequence shown here is derived from an EMBL/GenBank/DDBJ whole genome shotgun (WGS) entry which is preliminary data.</text>
</comment>
<protein>
    <submittedName>
        <fullName evidence="2">Uncharacterized protein</fullName>
    </submittedName>
</protein>
<dbReference type="AlphaFoldDB" id="A0A923HKN0"/>
<dbReference type="EMBL" id="JACOFZ010000001">
    <property type="protein sequence ID" value="MBC3881149.1"/>
    <property type="molecule type" value="Genomic_DNA"/>
</dbReference>
<reference evidence="2" key="1">
    <citation type="submission" date="2020-08" db="EMBL/GenBank/DDBJ databases">
        <title>Novel species isolated from subtropical streams in China.</title>
        <authorList>
            <person name="Lu H."/>
        </authorList>
    </citation>
    <scope>NUCLEOTIDE SEQUENCE</scope>
    <source>
        <strain evidence="2">LX22W</strain>
    </source>
</reference>
<accession>A0A923HKN0</accession>
<feature type="compositionally biased region" description="Low complexity" evidence="1">
    <location>
        <begin position="49"/>
        <end position="61"/>
    </location>
</feature>
<evidence type="ECO:0000256" key="1">
    <source>
        <dbReference type="SAM" id="MobiDB-lite"/>
    </source>
</evidence>
<proteinExistence type="predicted"/>
<sequence>MTPTNHVCFKDFDLQQMSMALQFAETLRCRQRAGDAIRHITMSSENPDSVGTPGVSSPSSSYNWKKRRI</sequence>
<feature type="region of interest" description="Disordered" evidence="1">
    <location>
        <begin position="40"/>
        <end position="69"/>
    </location>
</feature>
<gene>
    <name evidence="2" type="ORF">H8K36_07195</name>
</gene>
<keyword evidence="3" id="KW-1185">Reference proteome</keyword>
<name>A0A923HKN0_9BURK</name>
<evidence type="ECO:0000313" key="3">
    <source>
        <dbReference type="Proteomes" id="UP000627446"/>
    </source>
</evidence>
<evidence type="ECO:0000313" key="2">
    <source>
        <dbReference type="EMBL" id="MBC3881149.1"/>
    </source>
</evidence>
<organism evidence="2 3">
    <name type="scientific">Undibacterium nitidum</name>
    <dbReference type="NCBI Taxonomy" id="2762298"/>
    <lineage>
        <taxon>Bacteria</taxon>
        <taxon>Pseudomonadati</taxon>
        <taxon>Pseudomonadota</taxon>
        <taxon>Betaproteobacteria</taxon>
        <taxon>Burkholderiales</taxon>
        <taxon>Oxalobacteraceae</taxon>
        <taxon>Undibacterium</taxon>
    </lineage>
</organism>
<dbReference type="Proteomes" id="UP000627446">
    <property type="component" value="Unassembled WGS sequence"/>
</dbReference>